<dbReference type="PANTHER" id="PTHR38831:SF2">
    <property type="entry name" value="TYPE II SECRETION SYSTEM PROTEIN K"/>
    <property type="match status" value="1"/>
</dbReference>
<dbReference type="RefSeq" id="WP_012469344.1">
    <property type="nucleotide sequence ID" value="NC_010814.1"/>
</dbReference>
<dbReference type="HOGENOM" id="CLU_057294_1_2_7"/>
<protein>
    <submittedName>
        <fullName evidence="12">General secretion pathway protein K</fullName>
    </submittedName>
</protein>
<evidence type="ECO:0000313" key="13">
    <source>
        <dbReference type="Proteomes" id="UP000002420"/>
    </source>
</evidence>
<feature type="domain" description="T2SS protein K first SAM-like" evidence="11">
    <location>
        <begin position="99"/>
        <end position="200"/>
    </location>
</feature>
<keyword evidence="3" id="KW-0813">Transport</keyword>
<dbReference type="Gene3D" id="1.10.40.60">
    <property type="entry name" value="EpsJ-like"/>
    <property type="match status" value="2"/>
</dbReference>
<keyword evidence="13" id="KW-1185">Reference proteome</keyword>
<dbReference type="KEGG" id="glo:Glov_1274"/>
<gene>
    <name evidence="12" type="ordered locus">Glov_1274</name>
</gene>
<proteinExistence type="inferred from homology"/>
<reference evidence="12 13" key="1">
    <citation type="submission" date="2008-05" db="EMBL/GenBank/DDBJ databases">
        <title>Complete sequence of chromosome of Geobacter lovleyi SZ.</title>
        <authorList>
            <consortium name="US DOE Joint Genome Institute"/>
            <person name="Lucas S."/>
            <person name="Copeland A."/>
            <person name="Lapidus A."/>
            <person name="Glavina del Rio T."/>
            <person name="Dalin E."/>
            <person name="Tice H."/>
            <person name="Bruce D."/>
            <person name="Goodwin L."/>
            <person name="Pitluck S."/>
            <person name="Chertkov O."/>
            <person name="Meincke L."/>
            <person name="Brettin T."/>
            <person name="Detter J.C."/>
            <person name="Han C."/>
            <person name="Tapia R."/>
            <person name="Kuske C.R."/>
            <person name="Schmutz J."/>
            <person name="Larimer F."/>
            <person name="Land M."/>
            <person name="Hauser L."/>
            <person name="Kyrpides N."/>
            <person name="Mikhailova N."/>
            <person name="Sung Y."/>
            <person name="Fletcher K.E."/>
            <person name="Ritalahti K.M."/>
            <person name="Loeffler F.E."/>
            <person name="Richardson P."/>
        </authorList>
    </citation>
    <scope>NUCLEOTIDE SEQUENCE [LARGE SCALE GENOMIC DNA]</scope>
    <source>
        <strain evidence="13">ATCC BAA-1151 / DSM 17278 / SZ</strain>
    </source>
</reference>
<dbReference type="InterPro" id="IPR049179">
    <property type="entry name" value="T2SSK_SAM-like_2nd"/>
</dbReference>
<dbReference type="PIRSF" id="PIRSF002786">
    <property type="entry name" value="XcpX"/>
    <property type="match status" value="1"/>
</dbReference>
<keyword evidence="9" id="KW-0472">Membrane</keyword>
<dbReference type="InterPro" id="IPR038072">
    <property type="entry name" value="GspK_central_sf"/>
</dbReference>
<dbReference type="GO" id="GO:0009306">
    <property type="term" value="P:protein secretion"/>
    <property type="evidence" value="ECO:0007669"/>
    <property type="project" value="InterPro"/>
</dbReference>
<keyword evidence="8" id="KW-1133">Transmembrane helix</keyword>
<feature type="domain" description="T2SS protein K second SAM-like" evidence="10">
    <location>
        <begin position="211"/>
        <end position="270"/>
    </location>
</feature>
<keyword evidence="4" id="KW-1003">Cell membrane</keyword>
<sequence length="309" mass="34054">MNGKRGFALVIALVVTALVTALVVTFINEVYLETGTHHNAVAAQQGSLFAEGGITGALQLLTTTTSSQSYSSLNDVWAKPLAFDEERGSLRITIEEENGKLNLNLIALPNGQFNEEYKGIGQRLLTRLKQPSDLLDSLADWIDTDDSPHPGGAESAWYQGRKVKYRPRNKPLETFEELNRIRGFTPELVEQLRPFTTVYGDQPGVAVAAPININTAPRELLLALDEGMTESLAEQIIAYRLTTPFKTPAEMVKVPGMQTIATALQTRIVTKGSVYRIRSEATVNDVTRTIEAVARINGGTSTIIYWREY</sequence>
<keyword evidence="6" id="KW-0812">Transmembrane</keyword>
<evidence type="ECO:0000256" key="4">
    <source>
        <dbReference type="ARBA" id="ARBA00022475"/>
    </source>
</evidence>
<organism evidence="12 13">
    <name type="scientific">Trichlorobacter lovleyi (strain ATCC BAA-1151 / DSM 17278 / SZ)</name>
    <name type="common">Geobacter lovleyi</name>
    <dbReference type="NCBI Taxonomy" id="398767"/>
    <lineage>
        <taxon>Bacteria</taxon>
        <taxon>Pseudomonadati</taxon>
        <taxon>Thermodesulfobacteriota</taxon>
        <taxon>Desulfuromonadia</taxon>
        <taxon>Geobacterales</taxon>
        <taxon>Geobacteraceae</taxon>
        <taxon>Trichlorobacter</taxon>
    </lineage>
</organism>
<evidence type="ECO:0000259" key="11">
    <source>
        <dbReference type="Pfam" id="PF21687"/>
    </source>
</evidence>
<dbReference type="InterPro" id="IPR049031">
    <property type="entry name" value="T2SSK_SAM-like_1st"/>
</dbReference>
<dbReference type="AlphaFoldDB" id="B3E7L4"/>
<evidence type="ECO:0000259" key="10">
    <source>
        <dbReference type="Pfam" id="PF03934"/>
    </source>
</evidence>
<evidence type="ECO:0000313" key="12">
    <source>
        <dbReference type="EMBL" id="ACD94996.1"/>
    </source>
</evidence>
<dbReference type="EMBL" id="CP001089">
    <property type="protein sequence ID" value="ACD94996.1"/>
    <property type="molecule type" value="Genomic_DNA"/>
</dbReference>
<evidence type="ECO:0000256" key="9">
    <source>
        <dbReference type="ARBA" id="ARBA00023136"/>
    </source>
</evidence>
<evidence type="ECO:0000256" key="1">
    <source>
        <dbReference type="ARBA" id="ARBA00004533"/>
    </source>
</evidence>
<dbReference type="SUPFAM" id="SSF47781">
    <property type="entry name" value="RuvA domain 2-like"/>
    <property type="match status" value="1"/>
</dbReference>
<dbReference type="Pfam" id="PF03934">
    <property type="entry name" value="T2SSK"/>
    <property type="match status" value="1"/>
</dbReference>
<evidence type="ECO:0000256" key="2">
    <source>
        <dbReference type="ARBA" id="ARBA00007246"/>
    </source>
</evidence>
<dbReference type="Pfam" id="PF21687">
    <property type="entry name" value="T2SSK_1st"/>
    <property type="match status" value="1"/>
</dbReference>
<name>B3E7L4_TRIL1</name>
<dbReference type="NCBIfam" id="NF037980">
    <property type="entry name" value="T2SS_GspK"/>
    <property type="match status" value="1"/>
</dbReference>
<dbReference type="eggNOG" id="COG3156">
    <property type="taxonomic scope" value="Bacteria"/>
</dbReference>
<evidence type="ECO:0000256" key="7">
    <source>
        <dbReference type="ARBA" id="ARBA00022927"/>
    </source>
</evidence>
<comment type="subcellular location">
    <subcellularLocation>
        <location evidence="1">Cell inner membrane</location>
    </subcellularLocation>
</comment>
<evidence type="ECO:0000256" key="6">
    <source>
        <dbReference type="ARBA" id="ARBA00022692"/>
    </source>
</evidence>
<evidence type="ECO:0000256" key="5">
    <source>
        <dbReference type="ARBA" id="ARBA00022519"/>
    </source>
</evidence>
<dbReference type="STRING" id="398767.Glov_1274"/>
<comment type="similarity">
    <text evidence="2">Belongs to the GSP K family.</text>
</comment>
<dbReference type="Proteomes" id="UP000002420">
    <property type="component" value="Chromosome"/>
</dbReference>
<evidence type="ECO:0000256" key="8">
    <source>
        <dbReference type="ARBA" id="ARBA00022989"/>
    </source>
</evidence>
<dbReference type="OrthoDB" id="5398238at2"/>
<evidence type="ECO:0000256" key="3">
    <source>
        <dbReference type="ARBA" id="ARBA00022448"/>
    </source>
</evidence>
<keyword evidence="5" id="KW-0997">Cell inner membrane</keyword>
<accession>B3E7L4</accession>
<dbReference type="Gene3D" id="3.30.1300.30">
    <property type="entry name" value="GSPII I/J protein-like"/>
    <property type="match status" value="1"/>
</dbReference>
<dbReference type="SUPFAM" id="SSF158544">
    <property type="entry name" value="GspK insert domain-like"/>
    <property type="match status" value="1"/>
</dbReference>
<dbReference type="PANTHER" id="PTHR38831">
    <property type="entry name" value="TYPE II SECRETION SYSTEM PROTEIN K"/>
    <property type="match status" value="1"/>
</dbReference>
<dbReference type="InterPro" id="IPR005628">
    <property type="entry name" value="GspK"/>
</dbReference>
<dbReference type="InterPro" id="IPR010994">
    <property type="entry name" value="RuvA_2-like"/>
</dbReference>
<dbReference type="GO" id="GO:0005886">
    <property type="term" value="C:plasma membrane"/>
    <property type="evidence" value="ECO:0007669"/>
    <property type="project" value="UniProtKB-SubCell"/>
</dbReference>
<keyword evidence="7" id="KW-0653">Protein transport</keyword>